<dbReference type="Gene3D" id="3.10.620.30">
    <property type="match status" value="1"/>
</dbReference>
<dbReference type="OrthoDB" id="1817605at2"/>
<name>A0A140GSB0_CLOPF</name>
<accession>A0A140GSB0</accession>
<dbReference type="Proteomes" id="UP000070260">
    <property type="component" value="Chromosome"/>
</dbReference>
<dbReference type="PIRSF" id="PIRSF033622">
    <property type="entry name" value="UCP033622_transglutaminase"/>
    <property type="match status" value="1"/>
</dbReference>
<evidence type="ECO:0000256" key="1">
    <source>
        <dbReference type="SAM" id="Phobius"/>
    </source>
</evidence>
<dbReference type="RefSeq" id="WP_061428911.1">
    <property type="nucleotide sequence ID" value="NZ_CATNZO010000001.1"/>
</dbReference>
<dbReference type="PATRIC" id="fig|1502.177.peg.2420"/>
<evidence type="ECO:0000313" key="3">
    <source>
        <dbReference type="EMBL" id="AMN36420.1"/>
    </source>
</evidence>
<dbReference type="PANTHER" id="PTHR33490:SF3">
    <property type="entry name" value="CONSERVED INTEGRAL MEMBRANE PROTEIN"/>
    <property type="match status" value="1"/>
</dbReference>
<dbReference type="InterPro" id="IPR017017">
    <property type="entry name" value="UCP033622_transglutaminase"/>
</dbReference>
<keyword evidence="1" id="KW-1133">Transmembrane helix</keyword>
<dbReference type="InterPro" id="IPR002931">
    <property type="entry name" value="Transglutaminase-like"/>
</dbReference>
<feature type="transmembrane region" description="Helical" evidence="1">
    <location>
        <begin position="86"/>
        <end position="114"/>
    </location>
</feature>
<dbReference type="SUPFAM" id="SSF54001">
    <property type="entry name" value="Cysteine proteinases"/>
    <property type="match status" value="1"/>
</dbReference>
<dbReference type="InterPro" id="IPR038765">
    <property type="entry name" value="Papain-like_cys_pep_sf"/>
</dbReference>
<reference evidence="3 4" key="1">
    <citation type="journal article" date="2016" name="PLoS ONE">
        <title>Plasmid Characterization and Chromosome Analysis of Two netF+ Clostridium perfringens Isolates Associated with Foal and Canine Necrotizing Enteritis.</title>
        <authorList>
            <person name="Mehdizadeh Gohari I."/>
            <person name="Kropinski A.M."/>
            <person name="Weese S.J."/>
            <person name="Parreira V.R."/>
            <person name="Whitehead A.E."/>
            <person name="Boerlin P."/>
            <person name="Prescott J.F."/>
        </authorList>
    </citation>
    <scope>NUCLEOTIDE SEQUENCE [LARGE SCALE GENOMIC DNA]</scope>
    <source>
        <strain evidence="3 4">JP838</strain>
    </source>
</reference>
<dbReference type="Pfam" id="PF01841">
    <property type="entry name" value="Transglut_core"/>
    <property type="match status" value="1"/>
</dbReference>
<sequence length="391" mass="44458">MNFNLVDIIIVCSFILPLVVAYKRKFNIIRIKNSIEELGGYISFFLALYLSFIAIKKIDIIERMFSIVVVEFNNIISNFNVSPQVIIIFIVLALTLVIYFIVKIILKIFSFIIINPILRWLKKAESRRGKGFGKVAALIINIPKSLFYMAVIALVIVILGSNGFLGEKMEGMTLASKAYEVINSNKYYAALNKEYEAFHNEYKDVISKNIDSAVESNKEPKSENVVESNKNVINLYNGVTLEQGIKSNEAINKKAKELTKNAKSSREKAKRIYTWISENINYDDNKAENISEKTSEYKSGAIEAFETRKGICFDYSCLYVAMAREAGLKVRIVTGEGFNGKEWGPHSWNEVYLPEKNQWITVDPTFGKAGNYFDSKKNSESHRDGKIVGEW</sequence>
<feature type="transmembrane region" description="Helical" evidence="1">
    <location>
        <begin position="38"/>
        <end position="55"/>
    </location>
</feature>
<organism evidence="3 4">
    <name type="scientific">Clostridium perfringens</name>
    <dbReference type="NCBI Taxonomy" id="1502"/>
    <lineage>
        <taxon>Bacteria</taxon>
        <taxon>Bacillati</taxon>
        <taxon>Bacillota</taxon>
        <taxon>Clostridia</taxon>
        <taxon>Eubacteriales</taxon>
        <taxon>Clostridiaceae</taxon>
        <taxon>Clostridium</taxon>
    </lineage>
</organism>
<dbReference type="PANTHER" id="PTHR33490">
    <property type="entry name" value="BLR5614 PROTEIN-RELATED"/>
    <property type="match status" value="1"/>
</dbReference>
<dbReference type="AlphaFoldDB" id="A0A140GSB0"/>
<evidence type="ECO:0000259" key="2">
    <source>
        <dbReference type="SMART" id="SM00460"/>
    </source>
</evidence>
<feature type="domain" description="Transglutaminase-like" evidence="2">
    <location>
        <begin position="304"/>
        <end position="366"/>
    </location>
</feature>
<dbReference type="SMART" id="SM00460">
    <property type="entry name" value="TGc"/>
    <property type="match status" value="1"/>
</dbReference>
<dbReference type="EMBL" id="CP010994">
    <property type="protein sequence ID" value="AMN36420.1"/>
    <property type="molecule type" value="Genomic_DNA"/>
</dbReference>
<feature type="transmembrane region" description="Helical" evidence="1">
    <location>
        <begin position="135"/>
        <end position="159"/>
    </location>
</feature>
<feature type="transmembrane region" description="Helical" evidence="1">
    <location>
        <begin position="6"/>
        <end position="22"/>
    </location>
</feature>
<evidence type="ECO:0000313" key="4">
    <source>
        <dbReference type="Proteomes" id="UP000070260"/>
    </source>
</evidence>
<keyword evidence="1" id="KW-0812">Transmembrane</keyword>
<gene>
    <name evidence="3" type="ORF">JFP838_11825</name>
</gene>
<proteinExistence type="predicted"/>
<protein>
    <submittedName>
        <fullName evidence="3">Transglutaminase</fullName>
    </submittedName>
</protein>
<keyword evidence="1" id="KW-0472">Membrane</keyword>